<comment type="caution">
    <text evidence="2">The sequence shown here is derived from an EMBL/GenBank/DDBJ whole genome shotgun (WGS) entry which is preliminary data.</text>
</comment>
<evidence type="ECO:0000313" key="3">
    <source>
        <dbReference type="Proteomes" id="UP000318833"/>
    </source>
</evidence>
<reference evidence="2 3" key="1">
    <citation type="submission" date="2019-07" db="EMBL/GenBank/DDBJ databases">
        <title>The draft genome sequence of Aquimarina algiphila M91.</title>
        <authorList>
            <person name="Meng X."/>
        </authorList>
    </citation>
    <scope>NUCLEOTIDE SEQUENCE [LARGE SCALE GENOMIC DNA]</scope>
    <source>
        <strain evidence="2 3">M91</strain>
    </source>
</reference>
<gene>
    <name evidence="2" type="ORF">FOF46_13830</name>
</gene>
<feature type="transmembrane region" description="Helical" evidence="1">
    <location>
        <begin position="27"/>
        <end position="48"/>
    </location>
</feature>
<dbReference type="RefSeq" id="WP_143916834.1">
    <property type="nucleotide sequence ID" value="NZ_CANMIK010000015.1"/>
</dbReference>
<keyword evidence="1" id="KW-0472">Membrane</keyword>
<accession>A0A554VJN8</accession>
<evidence type="ECO:0000313" key="2">
    <source>
        <dbReference type="EMBL" id="TSE08132.1"/>
    </source>
</evidence>
<dbReference type="EMBL" id="VLNR01000026">
    <property type="protein sequence ID" value="TSE08132.1"/>
    <property type="molecule type" value="Genomic_DNA"/>
</dbReference>
<dbReference type="Proteomes" id="UP000318833">
    <property type="component" value="Unassembled WGS sequence"/>
</dbReference>
<sequence>MQQNINTIKKLTEESEPFFKKPIVRTVTNTIVIGGTVFGMLYLSKYFFSATAKMIRSFKEVRDACKE</sequence>
<organism evidence="2 3">
    <name type="scientific">Aquimarina algiphila</name>
    <dbReference type="NCBI Taxonomy" id="2047982"/>
    <lineage>
        <taxon>Bacteria</taxon>
        <taxon>Pseudomonadati</taxon>
        <taxon>Bacteroidota</taxon>
        <taxon>Flavobacteriia</taxon>
        <taxon>Flavobacteriales</taxon>
        <taxon>Flavobacteriaceae</taxon>
        <taxon>Aquimarina</taxon>
    </lineage>
</organism>
<keyword evidence="3" id="KW-1185">Reference proteome</keyword>
<evidence type="ECO:0000256" key="1">
    <source>
        <dbReference type="SAM" id="Phobius"/>
    </source>
</evidence>
<dbReference type="AlphaFoldDB" id="A0A554VJN8"/>
<proteinExistence type="predicted"/>
<protein>
    <submittedName>
        <fullName evidence="2">Uncharacterized protein</fullName>
    </submittedName>
</protein>
<name>A0A554VJN8_9FLAO</name>
<keyword evidence="1" id="KW-0812">Transmembrane</keyword>
<keyword evidence="1" id="KW-1133">Transmembrane helix</keyword>